<dbReference type="PANTHER" id="PTHR43619">
    <property type="entry name" value="S-ADENOSYL-L-METHIONINE-DEPENDENT METHYLTRANSFERASE YKTD-RELATED"/>
    <property type="match status" value="1"/>
</dbReference>
<dbReference type="GO" id="GO:0032259">
    <property type="term" value="P:methylation"/>
    <property type="evidence" value="ECO:0007669"/>
    <property type="project" value="UniProtKB-KW"/>
</dbReference>
<dbReference type="RefSeq" id="WP_090857606.1">
    <property type="nucleotide sequence ID" value="NZ_FMZM01000008.1"/>
</dbReference>
<sequence length="268" mass="29347">MREGEPSRTAWGAAVQRALHQDEPPLIFRDPLAWRILGDDVDTTLWEGSRLRVFIAVRHRFAEDSLADAVRRGVRQVVVLGAGLDTFAYRNPHDHVRVWEVDHPDTQAWKRSRVAAAGLDAPPSLAYVPVDFERASFLDGLVAAGFSASAPAFFVWLGVVPYLTRDAVAATLRAIASVPDGEVVLDYTNPLASVPARERAEQDLLRARVADLGEPLLEGWSTPDLHDLLRSLGFTSIEDLGRPEIRSRYLGKPPGPPAGGGHVLCARV</sequence>
<comment type="function">
    <text evidence="1 6">Exhibits S-adenosyl-L-methionine-dependent methyltransferase activity.</text>
</comment>
<comment type="similarity">
    <text evidence="2 6">Belongs to the UPF0677 family.</text>
</comment>
<keyword evidence="8" id="KW-1185">Reference proteome</keyword>
<dbReference type="GO" id="GO:0008168">
    <property type="term" value="F:methyltransferase activity"/>
    <property type="evidence" value="ECO:0007669"/>
    <property type="project" value="UniProtKB-UniRule"/>
</dbReference>
<reference evidence="8" key="1">
    <citation type="submission" date="2016-10" db="EMBL/GenBank/DDBJ databases">
        <authorList>
            <person name="Varghese N."/>
            <person name="Submissions S."/>
        </authorList>
    </citation>
    <scope>NUCLEOTIDE SEQUENCE [LARGE SCALE GENOMIC DNA]</scope>
    <source>
        <strain evidence="8">CGMCC 4.6858</strain>
    </source>
</reference>
<dbReference type="Proteomes" id="UP000199034">
    <property type="component" value="Unassembled WGS sequence"/>
</dbReference>
<dbReference type="OrthoDB" id="9806164at2"/>
<evidence type="ECO:0000256" key="1">
    <source>
        <dbReference type="ARBA" id="ARBA00003907"/>
    </source>
</evidence>
<evidence type="ECO:0000256" key="4">
    <source>
        <dbReference type="ARBA" id="ARBA00022679"/>
    </source>
</evidence>
<dbReference type="InterPro" id="IPR007213">
    <property type="entry name" value="Ppm1/Ppm2/Tcmp"/>
</dbReference>
<gene>
    <name evidence="7" type="ORF">SAMN05421872_1081</name>
</gene>
<dbReference type="SUPFAM" id="SSF53335">
    <property type="entry name" value="S-adenosyl-L-methionine-dependent methyltransferases"/>
    <property type="match status" value="1"/>
</dbReference>
<keyword evidence="4 7" id="KW-0808">Transferase</keyword>
<dbReference type="Gene3D" id="3.40.50.150">
    <property type="entry name" value="Vaccinia Virus protein VP39"/>
    <property type="match status" value="1"/>
</dbReference>
<keyword evidence="5 6" id="KW-0949">S-adenosyl-L-methionine</keyword>
<evidence type="ECO:0000313" key="7">
    <source>
        <dbReference type="EMBL" id="SDD41375.1"/>
    </source>
</evidence>
<evidence type="ECO:0000256" key="6">
    <source>
        <dbReference type="RuleBase" id="RU362030"/>
    </source>
</evidence>
<dbReference type="InterPro" id="IPR029063">
    <property type="entry name" value="SAM-dependent_MTases_sf"/>
</dbReference>
<evidence type="ECO:0000313" key="8">
    <source>
        <dbReference type="Proteomes" id="UP000199034"/>
    </source>
</evidence>
<dbReference type="InterPro" id="IPR011610">
    <property type="entry name" value="SAM_mthyl_Trfase_ML2640-like"/>
</dbReference>
<evidence type="ECO:0000256" key="2">
    <source>
        <dbReference type="ARBA" id="ARBA00008138"/>
    </source>
</evidence>
<proteinExistence type="inferred from homology"/>
<organism evidence="7 8">
    <name type="scientific">Nocardioides lianchengensis</name>
    <dbReference type="NCBI Taxonomy" id="1045774"/>
    <lineage>
        <taxon>Bacteria</taxon>
        <taxon>Bacillati</taxon>
        <taxon>Actinomycetota</taxon>
        <taxon>Actinomycetes</taxon>
        <taxon>Propionibacteriales</taxon>
        <taxon>Nocardioidaceae</taxon>
        <taxon>Nocardioides</taxon>
    </lineage>
</organism>
<dbReference type="EC" id="2.1.1.-" evidence="6"/>
<keyword evidence="3 6" id="KW-0489">Methyltransferase</keyword>
<dbReference type="AlphaFoldDB" id="A0A1G6ULG1"/>
<dbReference type="NCBIfam" id="TIGR00027">
    <property type="entry name" value="mthyl_TIGR00027"/>
    <property type="match status" value="1"/>
</dbReference>
<protein>
    <recommendedName>
        <fullName evidence="6">S-adenosyl-L-methionine-dependent methyltransferase</fullName>
        <ecNumber evidence="6">2.1.1.-</ecNumber>
    </recommendedName>
</protein>
<name>A0A1G6ULG1_9ACTN</name>
<evidence type="ECO:0000256" key="5">
    <source>
        <dbReference type="ARBA" id="ARBA00022691"/>
    </source>
</evidence>
<accession>A0A1G6ULG1</accession>
<dbReference type="STRING" id="1045774.SAMN05421872_1081"/>
<evidence type="ECO:0000256" key="3">
    <source>
        <dbReference type="ARBA" id="ARBA00022603"/>
    </source>
</evidence>
<dbReference type="PANTHER" id="PTHR43619:SF2">
    <property type="entry name" value="S-ADENOSYL-L-METHIONINE-DEPENDENT METHYLTRANSFERASES SUPERFAMILY PROTEIN"/>
    <property type="match status" value="1"/>
</dbReference>
<dbReference type="Pfam" id="PF04072">
    <property type="entry name" value="LCM"/>
    <property type="match status" value="1"/>
</dbReference>
<dbReference type="EMBL" id="FMZM01000008">
    <property type="protein sequence ID" value="SDD41375.1"/>
    <property type="molecule type" value="Genomic_DNA"/>
</dbReference>